<keyword evidence="11" id="KW-1015">Disulfide bond</keyword>
<dbReference type="PIRSF" id="PIRSF000641">
    <property type="entry name" value="SRK"/>
    <property type="match status" value="1"/>
</dbReference>
<evidence type="ECO:0000259" key="18">
    <source>
        <dbReference type="PROSITE" id="PS50011"/>
    </source>
</evidence>
<evidence type="ECO:0000256" key="11">
    <source>
        <dbReference type="ARBA" id="ARBA00023157"/>
    </source>
</evidence>
<dbReference type="FunFam" id="2.90.10.10:FF:000004">
    <property type="entry name" value="G-type lectin S-receptor-like serine/threonine-protein kinase"/>
    <property type="match status" value="1"/>
</dbReference>
<dbReference type="FunFam" id="3.30.200.20:FF:000195">
    <property type="entry name" value="G-type lectin S-receptor-like serine/threonine-protein kinase"/>
    <property type="match status" value="1"/>
</dbReference>
<evidence type="ECO:0000313" key="22">
    <source>
        <dbReference type="Proteomes" id="UP000235145"/>
    </source>
</evidence>
<feature type="domain" description="Bulb-type lectin" evidence="19">
    <location>
        <begin position="23"/>
        <end position="156"/>
    </location>
</feature>
<evidence type="ECO:0000256" key="13">
    <source>
        <dbReference type="ARBA" id="ARBA00047899"/>
    </source>
</evidence>
<evidence type="ECO:0000256" key="1">
    <source>
        <dbReference type="ARBA" id="ARBA00004479"/>
    </source>
</evidence>
<dbReference type="EMBL" id="NBSK02000007">
    <property type="protein sequence ID" value="KAJ0197404.1"/>
    <property type="molecule type" value="Genomic_DNA"/>
</dbReference>
<feature type="transmembrane region" description="Helical" evidence="16">
    <location>
        <begin position="451"/>
        <end position="471"/>
    </location>
</feature>
<dbReference type="Pfam" id="PF08276">
    <property type="entry name" value="PAN_2"/>
    <property type="match status" value="1"/>
</dbReference>
<keyword evidence="5 17" id="KW-0732">Signal</keyword>
<dbReference type="Gene3D" id="1.10.510.10">
    <property type="entry name" value="Transferase(Phosphotransferase) domain 1"/>
    <property type="match status" value="1"/>
</dbReference>
<evidence type="ECO:0000256" key="12">
    <source>
        <dbReference type="ARBA" id="ARBA00023180"/>
    </source>
</evidence>
<dbReference type="InterPro" id="IPR008271">
    <property type="entry name" value="Ser/Thr_kinase_AS"/>
</dbReference>
<evidence type="ECO:0000256" key="6">
    <source>
        <dbReference type="ARBA" id="ARBA00022741"/>
    </source>
</evidence>
<dbReference type="InterPro" id="IPR024171">
    <property type="entry name" value="SRK-like_kinase"/>
</dbReference>
<dbReference type="SMART" id="SM00473">
    <property type="entry name" value="PAN_AP"/>
    <property type="match status" value="1"/>
</dbReference>
<feature type="domain" description="Protein kinase" evidence="18">
    <location>
        <begin position="513"/>
        <end position="821"/>
    </location>
</feature>
<organism evidence="21 22">
    <name type="scientific">Lactuca sativa</name>
    <name type="common">Garden lettuce</name>
    <dbReference type="NCBI Taxonomy" id="4236"/>
    <lineage>
        <taxon>Eukaryota</taxon>
        <taxon>Viridiplantae</taxon>
        <taxon>Streptophyta</taxon>
        <taxon>Embryophyta</taxon>
        <taxon>Tracheophyta</taxon>
        <taxon>Spermatophyta</taxon>
        <taxon>Magnoliopsida</taxon>
        <taxon>eudicotyledons</taxon>
        <taxon>Gunneridae</taxon>
        <taxon>Pentapetalae</taxon>
        <taxon>asterids</taxon>
        <taxon>campanulids</taxon>
        <taxon>Asterales</taxon>
        <taxon>Asteraceae</taxon>
        <taxon>Cichorioideae</taxon>
        <taxon>Cichorieae</taxon>
        <taxon>Lactucinae</taxon>
        <taxon>Lactuca</taxon>
    </lineage>
</organism>
<evidence type="ECO:0000256" key="2">
    <source>
        <dbReference type="ARBA" id="ARBA00022527"/>
    </source>
</evidence>
<feature type="chain" id="PRO_5040284693" description="Receptor-like serine/threonine-protein kinase" evidence="17">
    <location>
        <begin position="23"/>
        <end position="853"/>
    </location>
</feature>
<dbReference type="PROSITE" id="PS50948">
    <property type="entry name" value="PAN"/>
    <property type="match status" value="1"/>
</dbReference>
<evidence type="ECO:0000256" key="5">
    <source>
        <dbReference type="ARBA" id="ARBA00022729"/>
    </source>
</evidence>
<dbReference type="CDD" id="cd14066">
    <property type="entry name" value="STKc_IRAK"/>
    <property type="match status" value="1"/>
</dbReference>
<dbReference type="Pfam" id="PF11883">
    <property type="entry name" value="DUF3403"/>
    <property type="match status" value="1"/>
</dbReference>
<keyword evidence="3 15" id="KW-0808">Transferase</keyword>
<dbReference type="PROSITE" id="PS50927">
    <property type="entry name" value="BULB_LECTIN"/>
    <property type="match status" value="1"/>
</dbReference>
<evidence type="ECO:0000259" key="19">
    <source>
        <dbReference type="PROSITE" id="PS50927"/>
    </source>
</evidence>
<dbReference type="PROSITE" id="PS50011">
    <property type="entry name" value="PROTEIN_KINASE_DOM"/>
    <property type="match status" value="1"/>
</dbReference>
<dbReference type="PROSITE" id="PS00108">
    <property type="entry name" value="PROTEIN_KINASE_ST"/>
    <property type="match status" value="1"/>
</dbReference>
<evidence type="ECO:0000256" key="10">
    <source>
        <dbReference type="ARBA" id="ARBA00023136"/>
    </source>
</evidence>
<dbReference type="CDD" id="cd00028">
    <property type="entry name" value="B_lectin"/>
    <property type="match status" value="1"/>
</dbReference>
<dbReference type="FunFam" id="1.10.510.10:FF:000060">
    <property type="entry name" value="G-type lectin S-receptor-like serine/threonine-protein kinase"/>
    <property type="match status" value="1"/>
</dbReference>
<keyword evidence="7 15" id="KW-0418">Kinase</keyword>
<sequence>MSSIIELFLSCFVIFYLHKSYAVDTMTVAESLTDGDTLTSAGGIFKMGFFSPGNSTNRYVGIWYTNASVLTVVWVANRQFPLTKNSGVLQLVRNRNLIILDSIQSNNTIWSSSSSSSSSSSHISKKPALNPVLQLLDSGNLVIRDENDQNPENFHWQSFDHPVDTLLPGMKLGINFKTGLETYLSSWKTSDDPSPGDYNYRFDYTGYPQLIMRKKSVISFRLGSWNGLGFSGIPISKPAINASYKIDLIVNENEVSYTYNLVNKSSTFSKLSITPSGTAQRISFVKQTKSWRVLFTAPADHCDEYSRCGAYSTCSLLCQCLDKFTPRNQKEWEVNDGSSGCVRVKNLECKTDGFRKYSGLKLPDTRFSWFDKNMNLEECEMKCLKNCSCMAYARLNILEGSGCLIWFGDLVDMKDLSVNVQDIYVRMASSDSDHTVLKSSDDKKKKVMIKVLLPLVFGTLIMVMSLMVCYLRKKKRTQMNMEGRLRNINETRNEDMELQLFALQSVIKATKNFSLSCKLGEGGFGPVYKGILGEGQEVAVKRLSKTSTQGLEEFKNEVICIAKLQHRNLVKLIGYCMEDDEMMLIYEYMPNNSLDSIIFDEKRRKLLDWPTRYHIINGIARGLLYLHQDSRLRIIHRDLKASNVLLDSDMNPKISDFGLARRFGGNEMGSNTRMVVGTYGYMSPEYAVHGLFSVKSDVFSFGVLLLEIVSGKKNRGFFQQDHSDNLLGHYDAMIKKLTKLVPIFQDFDQYFKAWRLYKEDRSMELIDEALLESFSVSEAMRSIQVGLLCVQHSPGDRPNMSSVVVMLAGEGSLPEPKQPGFFTEDNILQAQCSSSVATQFSVNEVTITLLDGR</sequence>
<dbReference type="Pfam" id="PF00954">
    <property type="entry name" value="S_locus_glycop"/>
    <property type="match status" value="1"/>
</dbReference>
<dbReference type="GO" id="GO:0016020">
    <property type="term" value="C:membrane"/>
    <property type="evidence" value="ECO:0007669"/>
    <property type="project" value="UniProtKB-SubCell"/>
</dbReference>
<name>A0A9R1X4B7_LACSA</name>
<dbReference type="PANTHER" id="PTHR32444:SF118">
    <property type="entry name" value="OS09G0551150 PROTEIN"/>
    <property type="match status" value="1"/>
</dbReference>
<keyword evidence="10 16" id="KW-0472">Membrane</keyword>
<evidence type="ECO:0000256" key="4">
    <source>
        <dbReference type="ARBA" id="ARBA00022692"/>
    </source>
</evidence>
<evidence type="ECO:0000256" key="8">
    <source>
        <dbReference type="ARBA" id="ARBA00022840"/>
    </source>
</evidence>
<dbReference type="SUPFAM" id="SSF56112">
    <property type="entry name" value="Protein kinase-like (PK-like)"/>
    <property type="match status" value="1"/>
</dbReference>
<feature type="domain" description="Apple" evidence="20">
    <location>
        <begin position="349"/>
        <end position="429"/>
    </location>
</feature>
<dbReference type="InterPro" id="IPR001245">
    <property type="entry name" value="Ser-Thr/Tyr_kinase_cat_dom"/>
</dbReference>
<keyword evidence="22" id="KW-1185">Reference proteome</keyword>
<dbReference type="Pfam" id="PF07714">
    <property type="entry name" value="PK_Tyr_Ser-Thr"/>
    <property type="match status" value="1"/>
</dbReference>
<feature type="signal peptide" evidence="17">
    <location>
        <begin position="1"/>
        <end position="22"/>
    </location>
</feature>
<evidence type="ECO:0000256" key="16">
    <source>
        <dbReference type="SAM" id="Phobius"/>
    </source>
</evidence>
<dbReference type="InterPro" id="IPR003609">
    <property type="entry name" value="Pan_app"/>
</dbReference>
<dbReference type="InterPro" id="IPR001480">
    <property type="entry name" value="Bulb-type_lectin_dom"/>
</dbReference>
<accession>A0A9R1X4B7</accession>
<proteinExistence type="inferred from homology"/>
<dbReference type="Gene3D" id="3.30.200.20">
    <property type="entry name" value="Phosphorylase Kinase, domain 1"/>
    <property type="match status" value="1"/>
</dbReference>
<dbReference type="InterPro" id="IPR000719">
    <property type="entry name" value="Prot_kinase_dom"/>
</dbReference>
<dbReference type="InterPro" id="IPR036426">
    <property type="entry name" value="Bulb-type_lectin_dom_sf"/>
</dbReference>
<dbReference type="GO" id="GO:0005524">
    <property type="term" value="F:ATP binding"/>
    <property type="evidence" value="ECO:0007669"/>
    <property type="project" value="UniProtKB-KW"/>
</dbReference>
<comment type="subcellular location">
    <subcellularLocation>
        <location evidence="1">Membrane</location>
        <topology evidence="1">Single-pass type I membrane protein</topology>
    </subcellularLocation>
</comment>
<dbReference type="SUPFAM" id="SSF51110">
    <property type="entry name" value="alpha-D-mannose-specific plant lectins"/>
    <property type="match status" value="1"/>
</dbReference>
<dbReference type="Gene3D" id="3.50.4.10">
    <property type="entry name" value="Hepatocyte Growth Factor"/>
    <property type="match status" value="1"/>
</dbReference>
<dbReference type="Pfam" id="PF01453">
    <property type="entry name" value="B_lectin"/>
    <property type="match status" value="1"/>
</dbReference>
<reference evidence="21 22" key="1">
    <citation type="journal article" date="2017" name="Nat. Commun.">
        <title>Genome assembly with in vitro proximity ligation data and whole-genome triplication in lettuce.</title>
        <authorList>
            <person name="Reyes-Chin-Wo S."/>
            <person name="Wang Z."/>
            <person name="Yang X."/>
            <person name="Kozik A."/>
            <person name="Arikit S."/>
            <person name="Song C."/>
            <person name="Xia L."/>
            <person name="Froenicke L."/>
            <person name="Lavelle D.O."/>
            <person name="Truco M.J."/>
            <person name="Xia R."/>
            <person name="Zhu S."/>
            <person name="Xu C."/>
            <person name="Xu H."/>
            <person name="Xu X."/>
            <person name="Cox K."/>
            <person name="Korf I."/>
            <person name="Meyers B.C."/>
            <person name="Michelmore R.W."/>
        </authorList>
    </citation>
    <scope>NUCLEOTIDE SEQUENCE [LARGE SCALE GENOMIC DNA]</scope>
    <source>
        <strain evidence="22">cv. Salinas</strain>
        <tissue evidence="21">Seedlings</tissue>
    </source>
</reference>
<keyword evidence="8 15" id="KW-0067">ATP-binding</keyword>
<keyword evidence="6 15" id="KW-0547">Nucleotide-binding</keyword>
<dbReference type="InterPro" id="IPR000858">
    <property type="entry name" value="S_locus_glycoprot_dom"/>
</dbReference>
<evidence type="ECO:0000256" key="7">
    <source>
        <dbReference type="ARBA" id="ARBA00022777"/>
    </source>
</evidence>
<dbReference type="InterPro" id="IPR011009">
    <property type="entry name" value="Kinase-like_dom_sf"/>
</dbReference>
<dbReference type="InterPro" id="IPR021820">
    <property type="entry name" value="S-locus_recpt_kinase_C"/>
</dbReference>
<dbReference type="CDD" id="cd01098">
    <property type="entry name" value="PAN_AP_plant"/>
    <property type="match status" value="1"/>
</dbReference>
<comment type="catalytic activity">
    <reaction evidence="14 15">
        <text>L-seryl-[protein] + ATP = O-phospho-L-seryl-[protein] + ADP + H(+)</text>
        <dbReference type="Rhea" id="RHEA:17989"/>
        <dbReference type="Rhea" id="RHEA-COMP:9863"/>
        <dbReference type="Rhea" id="RHEA-COMP:11604"/>
        <dbReference type="ChEBI" id="CHEBI:15378"/>
        <dbReference type="ChEBI" id="CHEBI:29999"/>
        <dbReference type="ChEBI" id="CHEBI:30616"/>
        <dbReference type="ChEBI" id="CHEBI:83421"/>
        <dbReference type="ChEBI" id="CHEBI:456216"/>
        <dbReference type="EC" id="2.7.11.1"/>
    </reaction>
</comment>
<evidence type="ECO:0000256" key="17">
    <source>
        <dbReference type="SAM" id="SignalP"/>
    </source>
</evidence>
<dbReference type="SMART" id="SM00220">
    <property type="entry name" value="S_TKc"/>
    <property type="match status" value="1"/>
</dbReference>
<keyword evidence="2 15" id="KW-0723">Serine/threonine-protein kinase</keyword>
<comment type="catalytic activity">
    <reaction evidence="13 15">
        <text>L-threonyl-[protein] + ATP = O-phospho-L-threonyl-[protein] + ADP + H(+)</text>
        <dbReference type="Rhea" id="RHEA:46608"/>
        <dbReference type="Rhea" id="RHEA-COMP:11060"/>
        <dbReference type="Rhea" id="RHEA-COMP:11605"/>
        <dbReference type="ChEBI" id="CHEBI:15378"/>
        <dbReference type="ChEBI" id="CHEBI:30013"/>
        <dbReference type="ChEBI" id="CHEBI:30616"/>
        <dbReference type="ChEBI" id="CHEBI:61977"/>
        <dbReference type="ChEBI" id="CHEBI:456216"/>
        <dbReference type="EC" id="2.7.11.1"/>
    </reaction>
</comment>
<dbReference type="GO" id="GO:0004674">
    <property type="term" value="F:protein serine/threonine kinase activity"/>
    <property type="evidence" value="ECO:0007669"/>
    <property type="project" value="UniProtKB-KW"/>
</dbReference>
<keyword evidence="9 16" id="KW-1133">Transmembrane helix</keyword>
<dbReference type="PANTHER" id="PTHR32444">
    <property type="entry name" value="BULB-TYPE LECTIN DOMAIN-CONTAINING PROTEIN"/>
    <property type="match status" value="1"/>
</dbReference>
<keyword evidence="12" id="KW-0325">Glycoprotein</keyword>
<comment type="similarity">
    <text evidence="15">Belongs to the protein kinase superfamily. Ser/Thr protein kinase family.</text>
</comment>
<evidence type="ECO:0000259" key="20">
    <source>
        <dbReference type="PROSITE" id="PS50948"/>
    </source>
</evidence>
<dbReference type="Proteomes" id="UP000235145">
    <property type="component" value="Unassembled WGS sequence"/>
</dbReference>
<evidence type="ECO:0000256" key="14">
    <source>
        <dbReference type="ARBA" id="ARBA00048679"/>
    </source>
</evidence>
<dbReference type="AlphaFoldDB" id="A0A9R1X4B7"/>
<evidence type="ECO:0000256" key="15">
    <source>
        <dbReference type="PIRNR" id="PIRNR000641"/>
    </source>
</evidence>
<comment type="caution">
    <text evidence="21">The sequence shown here is derived from an EMBL/GenBank/DDBJ whole genome shotgun (WGS) entry which is preliminary data.</text>
</comment>
<evidence type="ECO:0000313" key="21">
    <source>
        <dbReference type="EMBL" id="KAJ0197404.1"/>
    </source>
</evidence>
<protein>
    <recommendedName>
        <fullName evidence="15">Receptor-like serine/threonine-protein kinase</fullName>
        <ecNumber evidence="15">2.7.11.1</ecNumber>
    </recommendedName>
</protein>
<gene>
    <name evidence="21" type="ORF">LSAT_V11C700384380</name>
</gene>
<evidence type="ECO:0000256" key="3">
    <source>
        <dbReference type="ARBA" id="ARBA00022679"/>
    </source>
</evidence>
<evidence type="ECO:0000256" key="9">
    <source>
        <dbReference type="ARBA" id="ARBA00022989"/>
    </source>
</evidence>
<keyword evidence="4 16" id="KW-0812">Transmembrane</keyword>
<dbReference type="GO" id="GO:0048544">
    <property type="term" value="P:recognition of pollen"/>
    <property type="evidence" value="ECO:0007669"/>
    <property type="project" value="InterPro"/>
</dbReference>
<dbReference type="EC" id="2.7.11.1" evidence="15"/>
<dbReference type="SMART" id="SM00108">
    <property type="entry name" value="B_lectin"/>
    <property type="match status" value="1"/>
</dbReference>
<dbReference type="Gene3D" id="2.90.10.10">
    <property type="entry name" value="Bulb-type lectin domain"/>
    <property type="match status" value="1"/>
</dbReference>